<evidence type="ECO:0000256" key="3">
    <source>
        <dbReference type="SAM" id="Coils"/>
    </source>
</evidence>
<dbReference type="InterPro" id="IPR014729">
    <property type="entry name" value="Rossmann-like_a/b/a_fold"/>
</dbReference>
<feature type="compositionally biased region" description="Basic and acidic residues" evidence="4">
    <location>
        <begin position="488"/>
        <end position="502"/>
    </location>
</feature>
<dbReference type="SUPFAM" id="SSF52374">
    <property type="entry name" value="Nucleotidylyl transferase"/>
    <property type="match status" value="1"/>
</dbReference>
<keyword evidence="7" id="KW-1185">Reference proteome</keyword>
<dbReference type="GO" id="GO:0005524">
    <property type="term" value="F:ATP binding"/>
    <property type="evidence" value="ECO:0007669"/>
    <property type="project" value="UniProtKB-KW"/>
</dbReference>
<feature type="domain" description="Cytidyltransferase-like" evidence="5">
    <location>
        <begin position="176"/>
        <end position="318"/>
    </location>
</feature>
<feature type="coiled-coil region" evidence="3">
    <location>
        <begin position="666"/>
        <end position="760"/>
    </location>
</feature>
<dbReference type="Gene3D" id="3.40.50.300">
    <property type="entry name" value="P-loop containing nucleotide triphosphate hydrolases"/>
    <property type="match status" value="1"/>
</dbReference>
<evidence type="ECO:0000259" key="5">
    <source>
        <dbReference type="Pfam" id="PF01467"/>
    </source>
</evidence>
<dbReference type="PANTHER" id="PTHR33488:SF2">
    <property type="entry name" value="EARLY ENDOSOME ANTIGEN 1-LIKE"/>
    <property type="match status" value="1"/>
</dbReference>
<feature type="compositionally biased region" description="Basic and acidic residues" evidence="4">
    <location>
        <begin position="467"/>
        <end position="480"/>
    </location>
</feature>
<gene>
    <name evidence="6" type="ORF">OVN521_LOCUS7246</name>
</gene>
<dbReference type="CDD" id="cd02164">
    <property type="entry name" value="PPAT_CoAS"/>
    <property type="match status" value="1"/>
</dbReference>
<feature type="compositionally biased region" description="Basic and acidic residues" evidence="4">
    <location>
        <begin position="511"/>
        <end position="537"/>
    </location>
</feature>
<comment type="caution">
    <text evidence="6">The sequence shown here is derived from an EMBL/GenBank/DDBJ whole genome shotgun (WGS) entry which is preliminary data.</text>
</comment>
<protein>
    <recommendedName>
        <fullName evidence="5">Cytidyltransferase-like domain-containing protein</fullName>
    </recommendedName>
</protein>
<proteinExistence type="predicted"/>
<dbReference type="InterPro" id="IPR004821">
    <property type="entry name" value="Cyt_trans-like"/>
</dbReference>
<dbReference type="GO" id="GO:0015937">
    <property type="term" value="P:coenzyme A biosynthetic process"/>
    <property type="evidence" value="ECO:0007669"/>
    <property type="project" value="InterPro"/>
</dbReference>
<dbReference type="Gene3D" id="3.40.50.620">
    <property type="entry name" value="HUPs"/>
    <property type="match status" value="1"/>
</dbReference>
<keyword evidence="1" id="KW-0547">Nucleotide-binding</keyword>
<dbReference type="SUPFAM" id="SSF52540">
    <property type="entry name" value="P-loop containing nucleoside triphosphate hydrolases"/>
    <property type="match status" value="1"/>
</dbReference>
<dbReference type="PANTHER" id="PTHR33488">
    <property type="entry name" value="ZGC:162509"/>
    <property type="match status" value="1"/>
</dbReference>
<dbReference type="InterPro" id="IPR027417">
    <property type="entry name" value="P-loop_NTPase"/>
</dbReference>
<evidence type="ECO:0000313" key="7">
    <source>
        <dbReference type="Proteomes" id="UP000663866"/>
    </source>
</evidence>
<feature type="compositionally biased region" description="Basic and acidic residues" evidence="4">
    <location>
        <begin position="441"/>
        <end position="460"/>
    </location>
</feature>
<dbReference type="Pfam" id="PF01467">
    <property type="entry name" value="CTP_transf_like"/>
    <property type="match status" value="1"/>
</dbReference>
<dbReference type="NCBIfam" id="NF001985">
    <property type="entry name" value="PRK00777.1"/>
    <property type="match status" value="1"/>
</dbReference>
<dbReference type="GO" id="GO:0004140">
    <property type="term" value="F:dephospho-CoA kinase activity"/>
    <property type="evidence" value="ECO:0007669"/>
    <property type="project" value="InterPro"/>
</dbReference>
<dbReference type="PROSITE" id="PS51219">
    <property type="entry name" value="DPCK"/>
    <property type="match status" value="1"/>
</dbReference>
<dbReference type="InterPro" id="IPR001977">
    <property type="entry name" value="Depp_CoAkinase"/>
</dbReference>
<feature type="region of interest" description="Disordered" evidence="4">
    <location>
        <begin position="421"/>
        <end position="551"/>
    </location>
</feature>
<dbReference type="Proteomes" id="UP000663866">
    <property type="component" value="Unassembled WGS sequence"/>
</dbReference>
<name>A0A819EYG0_9BILA</name>
<evidence type="ECO:0000313" key="6">
    <source>
        <dbReference type="EMBL" id="CAF3858494.1"/>
    </source>
</evidence>
<feature type="coiled-coil region" evidence="3">
    <location>
        <begin position="1184"/>
        <end position="1232"/>
    </location>
</feature>
<evidence type="ECO:0000256" key="4">
    <source>
        <dbReference type="SAM" id="MobiDB-lite"/>
    </source>
</evidence>
<keyword evidence="2" id="KW-0067">ATP-binding</keyword>
<evidence type="ECO:0000256" key="2">
    <source>
        <dbReference type="ARBA" id="ARBA00022840"/>
    </source>
</evidence>
<reference evidence="6" key="1">
    <citation type="submission" date="2021-02" db="EMBL/GenBank/DDBJ databases">
        <authorList>
            <person name="Nowell W R."/>
        </authorList>
    </citation>
    <scope>NUCLEOTIDE SEQUENCE</scope>
</reference>
<accession>A0A819EYG0</accession>
<feature type="region of interest" description="Disordered" evidence="4">
    <location>
        <begin position="577"/>
        <end position="614"/>
    </location>
</feature>
<sequence>MRRFQTALLLITNPIRSRIPFIISAVIPYVERNLYVIIQNPNIQSSSLSLASSSEKRFDQEQQKQCIRPLLHAIYKQLMATKNPSVDILLHNVDSVIKSTNPLPLPRTCEAVFADCPSSPGLYEYCRDHFHQLDQNFELRIINEKETKEDQFIDNLSTCDNDLFSTKCTSRYNRGVLGGTFDRLHNGHKLLLTESALLCNEKIVVGVTDAVMIENKVLAEVIESVTDRMSSVRSFVNLIRPSIFVHCEPIEDPCGPSATMADLNCIIVTDETKQGALQVNKERQDNGLSPIDVHVVPMVPADDHNQDGDKKLSSTSLRREILGILLKPPLKCVESNQPYIIGLTGGIGSGKSSIGRRLQKLGASIIDYNSLDEVEWYRNEMTTKVVPLYSTAYRILNNDIIERILHFDENSNLTNIVETSTVNRKKDDEHESEDEFSSSTEDGHSSKTENIEEVVNKHDDEVEEKSEEGKEINEDNHKIEDEVEGPTEEEHHPAEIKKRKDNYQQFEDDMNEKTDEQSEEKQPQDELNLRSEEETTEKMMTTVKQVSEDDSTVEIPQTIEQIHIWNEPVDDQYSADEHNTQENVSDETVPGLMTTTSLNDDDDDKLDSNESEDTKSYAIVSTDETTENDTVTNAENVIESFVIEFDQANSEQNRLKVFVSEIGIAVNSVHELLENASSECEQLHNQTYARITTAVLDISKQEEELRQLLSTISELASAIDSGEQQIRFAEQLVREREAAVQNAERAQRDAEHKVDRARECQNGRRKKRFLGNWWRNNVERPIAQATNWVAKPVVQATNWVAKPVVQATNWVAKPVAQAVNWAVIKPVCSLVNMNGIAIAKNARNMAGNALNDARHRLTIQQEELVSKRTQLSNVQLQQYFKNIQQSMLQTQLSKMRTNYAAISSLLNQFRNVKVHLTNVLDSSKTLTVELKSLIDFELVIVPLKTLAEQMIKDQLMQSFNFEITMKERNILCLSRIICNVVIGALILLKLTDAGSVVTHGLRVRRKAPTVDVSLKTPVLNALTERTAIDASWEQCMIVAPVTIQLMGQLLIVASTKDVSFREFAPDRKFTYIRNPESLRATLLQVSHDGYNAFLSGHSTMSVIQLRMIQIPKHIKTALKILGGNFPRRVLTRLLPQVLSSIEETGKECVTLTNSTKNQFTRVMELVQEVIRTTAATQSVHEYKLEENERVLTVLRSQKADLEKEEKIRAKLYKDATDTANRAEATYSKALNDIPTGMGALLKDFARGILKLANTVAEAGAAVLTGQNGRGGAQLHQAINPIAMTGNMDGKQPLSFGLSQTLSMATQFANSLRSFQNDFLTNSSDPKLMKGYGIAFKAFRDYIMMLPDNPAKAKAIKLIKQSEALAETTTQNAQQLKLNNETNIKVNEELGKICDNLGSFESAYQNIDPKAASHTLSTIGTNTAGDSSQNEILKAQIAQKQLTEMRRRQDEQAAEYLKLLEGMRQINAKMISVDLTTISYKEIIAMLKEAFTLLTQVETQWHNFVAFFTTMSEYIHDMIKGPLKRFLRVAAVGSNLDLAMRMQIIDILKEDTFGIHREAYILFVMARTYHEVSSKYLMGRLSSLSGMLIVRNKIEREELMNNLTQQTDQTLKEIKTLIVERKETFDKEFTTRNTELTTLIDKLGGPNEKDQLAIEEGQRLITDDAAWSDK</sequence>
<organism evidence="6 7">
    <name type="scientific">Rotaria magnacalcarata</name>
    <dbReference type="NCBI Taxonomy" id="392030"/>
    <lineage>
        <taxon>Eukaryota</taxon>
        <taxon>Metazoa</taxon>
        <taxon>Spiralia</taxon>
        <taxon>Gnathifera</taxon>
        <taxon>Rotifera</taxon>
        <taxon>Eurotatoria</taxon>
        <taxon>Bdelloidea</taxon>
        <taxon>Philodinida</taxon>
        <taxon>Philodinidae</taxon>
        <taxon>Rotaria</taxon>
    </lineage>
</organism>
<evidence type="ECO:0000256" key="1">
    <source>
        <dbReference type="ARBA" id="ARBA00022741"/>
    </source>
</evidence>
<keyword evidence="3" id="KW-0175">Coiled coil</keyword>
<dbReference type="FunFam" id="3.40.50.620:FF:000089">
    <property type="entry name" value="Bifunctional coenzyme A synthase"/>
    <property type="match status" value="1"/>
</dbReference>
<dbReference type="EMBL" id="CAJOBG010000791">
    <property type="protein sequence ID" value="CAF3858494.1"/>
    <property type="molecule type" value="Genomic_DNA"/>
</dbReference>